<evidence type="ECO:0000256" key="9">
    <source>
        <dbReference type="PROSITE-ProRule" id="PRU01049"/>
    </source>
</evidence>
<dbReference type="PRINTS" id="PR00326">
    <property type="entry name" value="GTP1OBG"/>
</dbReference>
<dbReference type="HAMAP" id="MF_00195">
    <property type="entry name" value="GTPase_Der"/>
    <property type="match status" value="1"/>
</dbReference>
<dbReference type="Proteomes" id="UP000034410">
    <property type="component" value="Chromosome"/>
</dbReference>
<dbReference type="PANTHER" id="PTHR43834:SF6">
    <property type="entry name" value="GTPASE DER"/>
    <property type="match status" value="1"/>
</dbReference>
<feature type="compositionally biased region" description="Basic residues" evidence="11">
    <location>
        <begin position="440"/>
        <end position="462"/>
    </location>
</feature>
<dbReference type="InterPro" id="IPR015946">
    <property type="entry name" value="KH_dom-like_a/b"/>
</dbReference>
<evidence type="ECO:0000259" key="12">
    <source>
        <dbReference type="PROSITE" id="PS51712"/>
    </source>
</evidence>
<dbReference type="CDD" id="cd01894">
    <property type="entry name" value="EngA1"/>
    <property type="match status" value="1"/>
</dbReference>
<dbReference type="FunFam" id="3.40.50.300:FF:000040">
    <property type="entry name" value="GTPase Der"/>
    <property type="match status" value="1"/>
</dbReference>
<reference evidence="13 14" key="1">
    <citation type="journal article" date="2015" name="Genome Announc.">
        <title>Complete Genome Sequence of Sedimenticola thiotaurini Strain SIP-G1, a Polyphosphate- and Polyhydroxyalkanoate-Accumulating Sulfur-Oxidizing Gammaproteobacterium Isolated from Salt Marsh Sediments.</title>
        <authorList>
            <person name="Flood B.E."/>
            <person name="Jones D.S."/>
            <person name="Bailey J.V."/>
        </authorList>
    </citation>
    <scope>NUCLEOTIDE SEQUENCE [LARGE SCALE GENOMIC DNA]</scope>
    <source>
        <strain evidence="13 14">SIP-G1</strain>
    </source>
</reference>
<dbReference type="KEGG" id="seds:AAY24_08565"/>
<dbReference type="InterPro" id="IPR027417">
    <property type="entry name" value="P-loop_NTPase"/>
</dbReference>
<evidence type="ECO:0000256" key="11">
    <source>
        <dbReference type="SAM" id="MobiDB-lite"/>
    </source>
</evidence>
<dbReference type="InterPro" id="IPR005225">
    <property type="entry name" value="Small_GTP-bd"/>
</dbReference>
<evidence type="ECO:0000256" key="1">
    <source>
        <dbReference type="ARBA" id="ARBA00008279"/>
    </source>
</evidence>
<comment type="subunit">
    <text evidence="8">Associates with the 50S ribosomal subunit.</text>
</comment>
<dbReference type="OrthoDB" id="9805918at2"/>
<dbReference type="NCBIfam" id="TIGR03594">
    <property type="entry name" value="GTPase_EngA"/>
    <property type="match status" value="1"/>
</dbReference>
<dbReference type="SUPFAM" id="SSF52540">
    <property type="entry name" value="P-loop containing nucleoside triphosphate hydrolases"/>
    <property type="match status" value="2"/>
</dbReference>
<name>A0A0F7JYN9_9GAMM</name>
<dbReference type="PROSITE" id="PS51712">
    <property type="entry name" value="G_ENGA"/>
    <property type="match status" value="2"/>
</dbReference>
<dbReference type="Pfam" id="PF01926">
    <property type="entry name" value="MMR_HSR1"/>
    <property type="match status" value="2"/>
</dbReference>
<dbReference type="AlphaFoldDB" id="A0A0F7JYN9"/>
<proteinExistence type="inferred from homology"/>
<dbReference type="Gene3D" id="3.30.300.20">
    <property type="match status" value="1"/>
</dbReference>
<dbReference type="InterPro" id="IPR032859">
    <property type="entry name" value="KH_dom-like"/>
</dbReference>
<evidence type="ECO:0000256" key="8">
    <source>
        <dbReference type="HAMAP-Rule" id="MF_00195"/>
    </source>
</evidence>
<feature type="binding site" evidence="8">
    <location>
        <begin position="229"/>
        <end position="233"/>
    </location>
    <ligand>
        <name>GTP</name>
        <dbReference type="ChEBI" id="CHEBI:37565"/>
        <label>2</label>
    </ligand>
</feature>
<dbReference type="PANTHER" id="PTHR43834">
    <property type="entry name" value="GTPASE DER"/>
    <property type="match status" value="1"/>
</dbReference>
<evidence type="ECO:0000256" key="2">
    <source>
        <dbReference type="ARBA" id="ARBA00020953"/>
    </source>
</evidence>
<gene>
    <name evidence="8" type="primary">der</name>
    <name evidence="13" type="ORF">AAY24_08565</name>
</gene>
<dbReference type="EMBL" id="CP011412">
    <property type="protein sequence ID" value="AKH20394.1"/>
    <property type="molecule type" value="Genomic_DNA"/>
</dbReference>
<sequence length="462" mass="50875">MLPVIALVGRPNVGKSTLFNRLTRSRDALVADQPGLTRDRQYGVGKLGDRPYVVVDTGGLSGEESGVDQLMEQQVQAAIAEADHILFLLDARAGCTPADAVIASQLRRTGKPVSAVVNKSENLDGAMAGADFFSLGLGEPLPISAAHGRGVRSLINDVLDAFPEPDGLAPEQDTGTLIAVVGRPNVGKSTLVNRMLGEERVVAFDQPGTTRDSVFITYTHDDKPYTLIDTAGVRRRARVSEMIEKFSVIKTLQAIERANVVMLVLDAQQGVGEQDATLAGHILESGRALVVVINKWDGLQPDQRDRVKDDIDRKLPFLDFAAKRFISALHGSGVGKLYQALDSAYANATRKLATPELTRILEWTVQEHQPPMVHGRRIKLRYAHQGGQNPPIIVIHGNQTDAVPTTYKRYLVNRFREVLKLTGTPIRIEFKSGDNPFKDRKNKLTQRQVQKRQRLKSHSKRK</sequence>
<feature type="binding site" evidence="8">
    <location>
        <begin position="9"/>
        <end position="16"/>
    </location>
    <ligand>
        <name>GTP</name>
        <dbReference type="ChEBI" id="CHEBI:37565"/>
        <label>1</label>
    </ligand>
</feature>
<dbReference type="InterPro" id="IPR031166">
    <property type="entry name" value="G_ENGA"/>
</dbReference>
<keyword evidence="6 8" id="KW-0342">GTP-binding</keyword>
<evidence type="ECO:0000313" key="13">
    <source>
        <dbReference type="EMBL" id="AKH20394.1"/>
    </source>
</evidence>
<keyword evidence="5 8" id="KW-0547">Nucleotide-binding</keyword>
<dbReference type="GO" id="GO:0005525">
    <property type="term" value="F:GTP binding"/>
    <property type="evidence" value="ECO:0007669"/>
    <property type="project" value="UniProtKB-UniRule"/>
</dbReference>
<dbReference type="Gene3D" id="3.40.50.300">
    <property type="entry name" value="P-loop containing nucleotide triphosphate hydrolases"/>
    <property type="match status" value="2"/>
</dbReference>
<protein>
    <recommendedName>
        <fullName evidence="2 8">GTPase Der</fullName>
    </recommendedName>
    <alternativeName>
        <fullName evidence="7 8">GTP-binding protein EngA</fullName>
    </alternativeName>
</protein>
<evidence type="ECO:0000256" key="7">
    <source>
        <dbReference type="ARBA" id="ARBA00032345"/>
    </source>
</evidence>
<dbReference type="CDD" id="cd01895">
    <property type="entry name" value="EngA2"/>
    <property type="match status" value="1"/>
</dbReference>
<evidence type="ECO:0000256" key="10">
    <source>
        <dbReference type="RuleBase" id="RU004481"/>
    </source>
</evidence>
<dbReference type="FunFam" id="3.30.300.20:FF:000004">
    <property type="entry name" value="GTPase Der"/>
    <property type="match status" value="1"/>
</dbReference>
<evidence type="ECO:0000256" key="4">
    <source>
        <dbReference type="ARBA" id="ARBA00022737"/>
    </source>
</evidence>
<feature type="binding site" evidence="8">
    <location>
        <begin position="294"/>
        <end position="297"/>
    </location>
    <ligand>
        <name>GTP</name>
        <dbReference type="ChEBI" id="CHEBI:37565"/>
        <label>2</label>
    </ligand>
</feature>
<keyword evidence="3 8" id="KW-0690">Ribosome biogenesis</keyword>
<evidence type="ECO:0000256" key="5">
    <source>
        <dbReference type="ARBA" id="ARBA00022741"/>
    </source>
</evidence>
<feature type="binding site" evidence="8">
    <location>
        <begin position="118"/>
        <end position="121"/>
    </location>
    <ligand>
        <name>GTP</name>
        <dbReference type="ChEBI" id="CHEBI:37565"/>
        <label>1</label>
    </ligand>
</feature>
<evidence type="ECO:0000313" key="14">
    <source>
        <dbReference type="Proteomes" id="UP000034410"/>
    </source>
</evidence>
<keyword evidence="4 10" id="KW-0677">Repeat</keyword>
<feature type="domain" description="EngA-type G" evidence="12">
    <location>
        <begin position="176"/>
        <end position="349"/>
    </location>
</feature>
<keyword evidence="14" id="KW-1185">Reference proteome</keyword>
<dbReference type="GO" id="GO:0043022">
    <property type="term" value="F:ribosome binding"/>
    <property type="evidence" value="ECO:0007669"/>
    <property type="project" value="TreeGrafter"/>
</dbReference>
<dbReference type="NCBIfam" id="TIGR00231">
    <property type="entry name" value="small_GTP"/>
    <property type="match status" value="2"/>
</dbReference>
<dbReference type="PIRSF" id="PIRSF006485">
    <property type="entry name" value="GTP-binding_EngA"/>
    <property type="match status" value="1"/>
</dbReference>
<dbReference type="InterPro" id="IPR016484">
    <property type="entry name" value="GTPase_Der"/>
</dbReference>
<dbReference type="GO" id="GO:0042254">
    <property type="term" value="P:ribosome biogenesis"/>
    <property type="evidence" value="ECO:0007669"/>
    <property type="project" value="UniProtKB-KW"/>
</dbReference>
<feature type="binding site" evidence="8">
    <location>
        <begin position="182"/>
        <end position="189"/>
    </location>
    <ligand>
        <name>GTP</name>
        <dbReference type="ChEBI" id="CHEBI:37565"/>
        <label>2</label>
    </ligand>
</feature>
<feature type="binding site" evidence="8">
    <location>
        <begin position="56"/>
        <end position="60"/>
    </location>
    <ligand>
        <name>GTP</name>
        <dbReference type="ChEBI" id="CHEBI:37565"/>
        <label>1</label>
    </ligand>
</feature>
<comment type="similarity">
    <text evidence="1 8 9 10">Belongs to the TRAFAC class TrmE-Era-EngA-EngB-Septin-like GTPase superfamily. EngA (Der) GTPase family.</text>
</comment>
<dbReference type="PATRIC" id="fig|1543721.4.peg.1774"/>
<dbReference type="FunFam" id="3.40.50.300:FF:000057">
    <property type="entry name" value="GTPase Der"/>
    <property type="match status" value="1"/>
</dbReference>
<dbReference type="InterPro" id="IPR006073">
    <property type="entry name" value="GTP-bd"/>
</dbReference>
<comment type="function">
    <text evidence="8 10">GTPase that plays an essential role in the late steps of ribosome biogenesis.</text>
</comment>
<evidence type="ECO:0000256" key="3">
    <source>
        <dbReference type="ARBA" id="ARBA00022517"/>
    </source>
</evidence>
<evidence type="ECO:0000256" key="6">
    <source>
        <dbReference type="ARBA" id="ARBA00023134"/>
    </source>
</evidence>
<accession>A0A0F7JYN9</accession>
<organism evidence="13 14">
    <name type="scientific">Sedimenticola thiotaurini</name>
    <dbReference type="NCBI Taxonomy" id="1543721"/>
    <lineage>
        <taxon>Bacteria</taxon>
        <taxon>Pseudomonadati</taxon>
        <taxon>Pseudomonadota</taxon>
        <taxon>Gammaproteobacteria</taxon>
        <taxon>Chromatiales</taxon>
        <taxon>Sedimenticolaceae</taxon>
        <taxon>Sedimenticola</taxon>
    </lineage>
</organism>
<dbReference type="Pfam" id="PF14714">
    <property type="entry name" value="KH_dom-like"/>
    <property type="match status" value="1"/>
</dbReference>
<dbReference type="RefSeq" id="WP_046859329.1">
    <property type="nucleotide sequence ID" value="NZ_CP011412.1"/>
</dbReference>
<feature type="region of interest" description="Disordered" evidence="11">
    <location>
        <begin position="431"/>
        <end position="462"/>
    </location>
</feature>
<feature type="domain" description="EngA-type G" evidence="12">
    <location>
        <begin position="3"/>
        <end position="166"/>
    </location>
</feature>